<sequence>MIAFGGMGAASRFILVARRTADLRILKAAFRPAAMQWHASRSWFARAKSIDLAELIVYNLSNWTGLRKRDMHQG</sequence>
<evidence type="ECO:0000313" key="1">
    <source>
        <dbReference type="EMBL" id="MDR6374292.1"/>
    </source>
</evidence>
<name>A0ABU1KTK1_9BURK</name>
<dbReference type="Proteomes" id="UP001185254">
    <property type="component" value="Unassembled WGS sequence"/>
</dbReference>
<evidence type="ECO:0008006" key="3">
    <source>
        <dbReference type="Google" id="ProtNLM"/>
    </source>
</evidence>
<proteinExistence type="predicted"/>
<organism evidence="1 2">
    <name type="scientific">Paraburkholderia caledonica</name>
    <dbReference type="NCBI Taxonomy" id="134536"/>
    <lineage>
        <taxon>Bacteria</taxon>
        <taxon>Pseudomonadati</taxon>
        <taxon>Pseudomonadota</taxon>
        <taxon>Betaproteobacteria</taxon>
        <taxon>Burkholderiales</taxon>
        <taxon>Burkholderiaceae</taxon>
        <taxon>Paraburkholderia</taxon>
    </lineage>
</organism>
<gene>
    <name evidence="1" type="ORF">J2776_000968</name>
</gene>
<comment type="caution">
    <text evidence="1">The sequence shown here is derived from an EMBL/GenBank/DDBJ whole genome shotgun (WGS) entry which is preliminary data.</text>
</comment>
<dbReference type="RefSeq" id="WP_310065516.1">
    <property type="nucleotide sequence ID" value="NZ_JAVDQN010000001.1"/>
</dbReference>
<keyword evidence="2" id="KW-1185">Reference proteome</keyword>
<protein>
    <recommendedName>
        <fullName evidence="3">Transposase</fullName>
    </recommendedName>
</protein>
<reference evidence="1 2" key="1">
    <citation type="submission" date="2023-07" db="EMBL/GenBank/DDBJ databases">
        <title>Sorghum-associated microbial communities from plants grown in Nebraska, USA.</title>
        <authorList>
            <person name="Schachtman D."/>
        </authorList>
    </citation>
    <scope>NUCLEOTIDE SEQUENCE [LARGE SCALE GENOMIC DNA]</scope>
    <source>
        <strain evidence="1 2">DS1039</strain>
    </source>
</reference>
<accession>A0ABU1KTK1</accession>
<dbReference type="EMBL" id="JAVDQN010000001">
    <property type="protein sequence ID" value="MDR6374292.1"/>
    <property type="molecule type" value="Genomic_DNA"/>
</dbReference>
<evidence type="ECO:0000313" key="2">
    <source>
        <dbReference type="Proteomes" id="UP001185254"/>
    </source>
</evidence>